<dbReference type="eggNOG" id="COG1994">
    <property type="taxonomic scope" value="Bacteria"/>
</dbReference>
<dbReference type="InterPro" id="IPR044838">
    <property type="entry name" value="EGY1-like"/>
</dbReference>
<evidence type="ECO:0000256" key="7">
    <source>
        <dbReference type="ARBA" id="ARBA00023136"/>
    </source>
</evidence>
<dbReference type="RefSeq" id="WP_015160930.1">
    <property type="nucleotide sequence ID" value="NC_019697.1"/>
</dbReference>
<feature type="transmembrane region" description="Helical" evidence="8">
    <location>
        <begin position="262"/>
        <end position="279"/>
    </location>
</feature>
<evidence type="ECO:0000256" key="1">
    <source>
        <dbReference type="ARBA" id="ARBA00004141"/>
    </source>
</evidence>
<dbReference type="GO" id="GO:0006508">
    <property type="term" value="P:proteolysis"/>
    <property type="evidence" value="ECO:0007669"/>
    <property type="project" value="UniProtKB-KW"/>
</dbReference>
<dbReference type="HOGENOM" id="CLU_028221_2_0_3"/>
<name>K9UI89_CHAP6</name>
<feature type="transmembrane region" description="Helical" evidence="8">
    <location>
        <begin position="228"/>
        <end position="250"/>
    </location>
</feature>
<keyword evidence="6 8" id="KW-1133">Transmembrane helix</keyword>
<keyword evidence="5" id="KW-0809">Transit peptide</keyword>
<evidence type="ECO:0000313" key="9">
    <source>
        <dbReference type="EMBL" id="AFY94812.1"/>
    </source>
</evidence>
<dbReference type="Proteomes" id="UP000010366">
    <property type="component" value="Chromosome"/>
</dbReference>
<dbReference type="KEGG" id="cmp:Cha6605_3842"/>
<reference evidence="9 10" key="1">
    <citation type="submission" date="2012-05" db="EMBL/GenBank/DDBJ databases">
        <title>Finished chromosome of genome of Chamaesiphon sp. PCC 6605.</title>
        <authorList>
            <consortium name="US DOE Joint Genome Institute"/>
            <person name="Gugger M."/>
            <person name="Coursin T."/>
            <person name="Rippka R."/>
            <person name="Tandeau De Marsac N."/>
            <person name="Huntemann M."/>
            <person name="Wei C.-L."/>
            <person name="Han J."/>
            <person name="Detter J.C."/>
            <person name="Han C."/>
            <person name="Tapia R."/>
            <person name="Chen A."/>
            <person name="Kyrpides N."/>
            <person name="Mavromatis K."/>
            <person name="Markowitz V."/>
            <person name="Szeto E."/>
            <person name="Ivanova N."/>
            <person name="Pagani I."/>
            <person name="Pati A."/>
            <person name="Goodwin L."/>
            <person name="Nordberg H.P."/>
            <person name="Cantor M.N."/>
            <person name="Hua S.X."/>
            <person name="Woyke T."/>
            <person name="Kerfeld C.A."/>
        </authorList>
    </citation>
    <scope>NUCLEOTIDE SEQUENCE [LARGE SCALE GENOMIC DNA]</scope>
    <source>
        <strain evidence="10">ATCC 27169 / PCC 6605</strain>
    </source>
</reference>
<dbReference type="STRING" id="1173020.Cha6605_3842"/>
<evidence type="ECO:0000256" key="2">
    <source>
        <dbReference type="ARBA" id="ARBA00022670"/>
    </source>
</evidence>
<evidence type="ECO:0000256" key="4">
    <source>
        <dbReference type="ARBA" id="ARBA00022801"/>
    </source>
</evidence>
<accession>K9UI89</accession>
<sequence>MWLSFLFILILSGILTYIILRQTVSKLTAVPLWILWAILMLPPLLTGATVTWSKQIPPLPVAIVVCSICWLVYWRLLDWDRTKPRTLAKPPDPKIICEATSSEHPATTGTIEPALTALPESEPSEENRPIRPIEAEEEATLRTCFAWNIFFLEKIEYRPQAVLCRGKLRTDADNAYATIVRNITDLFGDRFFILFQYSLSTGKPFFALVPRPEHTQITRSRRYIDYTIALLLLLLTLVPTTYFGAALAGLPKGDFGQIVRAGWPYAASIIFMLGIRDIGRYLVAKFYKIDSTLPYFIPLPFLPGTYGCLVQMRSPIPDRKAVFDLGFIASMLGLITSIPLLLWGLSQSQTVPLDVKSTLFNFHSFNPRFSLLMTLLSKLALGSRFVAERAIDLNGVAIAAYISLLIITINLMPLRRLDGGYIVHAMFGQKPSAIVSQLSKIILVILGIIRLRASEAGNTDLLFLAIVISLIPAIDEPALNDVSDLNNWRDALGVFILGILVLTLIPVPAVLMQWLDI</sequence>
<feature type="transmembrane region" description="Helical" evidence="8">
    <location>
        <begin position="491"/>
        <end position="515"/>
    </location>
</feature>
<dbReference type="PATRIC" id="fig|1173020.3.peg.4403"/>
<dbReference type="PANTHER" id="PTHR31412:SF0">
    <property type="entry name" value="ZINC METALLOPROTEASE EGY1, CHLOROPLASTIC-RELATED"/>
    <property type="match status" value="1"/>
</dbReference>
<protein>
    <submittedName>
        <fullName evidence="9">Putative membrane-associated Zn-dependent protease</fullName>
    </submittedName>
</protein>
<dbReference type="CDD" id="cd06160">
    <property type="entry name" value="S2P-M50_like_2"/>
    <property type="match status" value="1"/>
</dbReference>
<feature type="transmembrane region" description="Helical" evidence="8">
    <location>
        <begin position="461"/>
        <end position="479"/>
    </location>
</feature>
<evidence type="ECO:0000313" key="10">
    <source>
        <dbReference type="Proteomes" id="UP000010366"/>
    </source>
</evidence>
<feature type="transmembrane region" description="Helical" evidence="8">
    <location>
        <begin position="321"/>
        <end position="345"/>
    </location>
</feature>
<keyword evidence="10" id="KW-1185">Reference proteome</keyword>
<dbReference type="GO" id="GO:0008233">
    <property type="term" value="F:peptidase activity"/>
    <property type="evidence" value="ECO:0007669"/>
    <property type="project" value="UniProtKB-KW"/>
</dbReference>
<keyword evidence="4" id="KW-0378">Hydrolase</keyword>
<dbReference type="OrthoDB" id="494312at2"/>
<dbReference type="PANTHER" id="PTHR31412">
    <property type="entry name" value="ZINC METALLOPROTEASE EGY1"/>
    <property type="match status" value="1"/>
</dbReference>
<keyword evidence="2 9" id="KW-0645">Protease</keyword>
<keyword evidence="3 8" id="KW-0812">Transmembrane</keyword>
<organism evidence="9 10">
    <name type="scientific">Chamaesiphon minutus (strain ATCC 27169 / PCC 6605)</name>
    <dbReference type="NCBI Taxonomy" id="1173020"/>
    <lineage>
        <taxon>Bacteria</taxon>
        <taxon>Bacillati</taxon>
        <taxon>Cyanobacteriota</taxon>
        <taxon>Cyanophyceae</taxon>
        <taxon>Gomontiellales</taxon>
        <taxon>Chamaesiphonaceae</taxon>
        <taxon>Chamaesiphon</taxon>
    </lineage>
</organism>
<feature type="transmembrane region" description="Helical" evidence="8">
    <location>
        <begin position="31"/>
        <end position="53"/>
    </location>
</feature>
<dbReference type="EMBL" id="CP003600">
    <property type="protein sequence ID" value="AFY94812.1"/>
    <property type="molecule type" value="Genomic_DNA"/>
</dbReference>
<feature type="transmembrane region" description="Helical" evidence="8">
    <location>
        <begin position="6"/>
        <end position="24"/>
    </location>
</feature>
<dbReference type="GO" id="GO:0016020">
    <property type="term" value="C:membrane"/>
    <property type="evidence" value="ECO:0007669"/>
    <property type="project" value="UniProtKB-SubCell"/>
</dbReference>
<comment type="subcellular location">
    <subcellularLocation>
        <location evidence="1">Membrane</location>
        <topology evidence="1">Multi-pass membrane protein</topology>
    </subcellularLocation>
</comment>
<feature type="transmembrane region" description="Helical" evidence="8">
    <location>
        <begin position="432"/>
        <end position="449"/>
    </location>
</feature>
<dbReference type="AlphaFoldDB" id="K9UI89"/>
<feature type="transmembrane region" description="Helical" evidence="8">
    <location>
        <begin position="393"/>
        <end position="412"/>
    </location>
</feature>
<proteinExistence type="predicted"/>
<evidence type="ECO:0000256" key="8">
    <source>
        <dbReference type="SAM" id="Phobius"/>
    </source>
</evidence>
<evidence type="ECO:0000256" key="5">
    <source>
        <dbReference type="ARBA" id="ARBA00022946"/>
    </source>
</evidence>
<evidence type="ECO:0000256" key="3">
    <source>
        <dbReference type="ARBA" id="ARBA00022692"/>
    </source>
</evidence>
<evidence type="ECO:0000256" key="6">
    <source>
        <dbReference type="ARBA" id="ARBA00022989"/>
    </source>
</evidence>
<keyword evidence="7 8" id="KW-0472">Membrane</keyword>
<gene>
    <name evidence="9" type="ORF">Cha6605_3842</name>
</gene>
<feature type="transmembrane region" description="Helical" evidence="8">
    <location>
        <begin position="365"/>
        <end position="381"/>
    </location>
</feature>
<feature type="transmembrane region" description="Helical" evidence="8">
    <location>
        <begin position="59"/>
        <end position="77"/>
    </location>
</feature>